<dbReference type="AlphaFoldDB" id="A0A3N2D8Q7"/>
<proteinExistence type="predicted"/>
<dbReference type="RefSeq" id="WP_123738392.1">
    <property type="nucleotide sequence ID" value="NZ_CALFQU010000014.1"/>
</dbReference>
<keyword evidence="2" id="KW-1185">Reference proteome</keyword>
<name>A0A3N2D8Q7_9MICO</name>
<reference evidence="1 2" key="1">
    <citation type="submission" date="2018-11" db="EMBL/GenBank/DDBJ databases">
        <title>Sequencing the genomes of 1000 actinobacteria strains.</title>
        <authorList>
            <person name="Klenk H.-P."/>
        </authorList>
    </citation>
    <scope>NUCLEOTIDE SEQUENCE [LARGE SCALE GENOMIC DNA]</scope>
    <source>
        <strain evidence="1 2">DSM 13521</strain>
    </source>
</reference>
<dbReference type="EMBL" id="RKHQ01000001">
    <property type="protein sequence ID" value="ROR96175.1"/>
    <property type="molecule type" value="Genomic_DNA"/>
</dbReference>
<sequence>MLSADWYPHARDDGEVIGWITADGEDWAAIDVLGRRVAGPVDWIAAETALEEVGLRFLADPWMLEPDLDDDASAPVLRVQIVEVTPSHEPGQGRIVVKVDDFGDMRRPPTDRHVLAWPIPGRLRPVRPGDPDGRTL</sequence>
<evidence type="ECO:0000313" key="2">
    <source>
        <dbReference type="Proteomes" id="UP000275356"/>
    </source>
</evidence>
<evidence type="ECO:0000313" key="1">
    <source>
        <dbReference type="EMBL" id="ROR96175.1"/>
    </source>
</evidence>
<accession>A0A3N2D8Q7</accession>
<comment type="caution">
    <text evidence="1">The sequence shown here is derived from an EMBL/GenBank/DDBJ whole genome shotgun (WGS) entry which is preliminary data.</text>
</comment>
<dbReference type="Proteomes" id="UP000275356">
    <property type="component" value="Unassembled WGS sequence"/>
</dbReference>
<gene>
    <name evidence="1" type="ORF">EDD28_0751</name>
</gene>
<organism evidence="1 2">
    <name type="scientific">Salana multivorans</name>
    <dbReference type="NCBI Taxonomy" id="120377"/>
    <lineage>
        <taxon>Bacteria</taxon>
        <taxon>Bacillati</taxon>
        <taxon>Actinomycetota</taxon>
        <taxon>Actinomycetes</taxon>
        <taxon>Micrococcales</taxon>
        <taxon>Beutenbergiaceae</taxon>
        <taxon>Salana</taxon>
    </lineage>
</organism>
<protein>
    <submittedName>
        <fullName evidence="1">Uncharacterized protein</fullName>
    </submittedName>
</protein>
<dbReference type="OrthoDB" id="68692at2"/>